<evidence type="ECO:0000313" key="1">
    <source>
        <dbReference type="EMBL" id="GAA2212414.1"/>
    </source>
</evidence>
<keyword evidence="2" id="KW-1185">Reference proteome</keyword>
<organism evidence="1 2">
    <name type="scientific">Nonomuraea monospora</name>
    <dbReference type="NCBI Taxonomy" id="568818"/>
    <lineage>
        <taxon>Bacteria</taxon>
        <taxon>Bacillati</taxon>
        <taxon>Actinomycetota</taxon>
        <taxon>Actinomycetes</taxon>
        <taxon>Streptosporangiales</taxon>
        <taxon>Streptosporangiaceae</taxon>
        <taxon>Nonomuraea</taxon>
    </lineage>
</organism>
<reference evidence="1 2" key="1">
    <citation type="journal article" date="2019" name="Int. J. Syst. Evol. Microbiol.">
        <title>The Global Catalogue of Microorganisms (GCM) 10K type strain sequencing project: providing services to taxonomists for standard genome sequencing and annotation.</title>
        <authorList>
            <consortium name="The Broad Institute Genomics Platform"/>
            <consortium name="The Broad Institute Genome Sequencing Center for Infectious Disease"/>
            <person name="Wu L."/>
            <person name="Ma J."/>
        </authorList>
    </citation>
    <scope>NUCLEOTIDE SEQUENCE [LARGE SCALE GENOMIC DNA]</scope>
    <source>
        <strain evidence="1 2">JCM 16114</strain>
    </source>
</reference>
<comment type="caution">
    <text evidence="1">The sequence shown here is derived from an EMBL/GenBank/DDBJ whole genome shotgun (WGS) entry which is preliminary data.</text>
</comment>
<dbReference type="RefSeq" id="WP_344486871.1">
    <property type="nucleotide sequence ID" value="NZ_BAAAQX010000026.1"/>
</dbReference>
<name>A0ABN3CSH0_9ACTN</name>
<protein>
    <recommendedName>
        <fullName evidence="3">DUF1579 domain-containing protein</fullName>
    </recommendedName>
</protein>
<sequence>MADKTPNPAMRQLDVLVGTWKVTNFDESGEQTDEGTVRFEWLNGGFYLIQHVELGVSRSVEYIGYDPETGTLKSHLFGQSHEILKYTWEVKGDTLTIWYGDPGSPARFTGTFDEDRKSNTGAWEWPGGGFRSTMVRA</sequence>
<accession>A0ABN3CSH0</accession>
<dbReference type="EMBL" id="BAAAQX010000026">
    <property type="protein sequence ID" value="GAA2212414.1"/>
    <property type="molecule type" value="Genomic_DNA"/>
</dbReference>
<evidence type="ECO:0000313" key="2">
    <source>
        <dbReference type="Proteomes" id="UP001499843"/>
    </source>
</evidence>
<proteinExistence type="predicted"/>
<gene>
    <name evidence="1" type="ORF">GCM10009850_078760</name>
</gene>
<evidence type="ECO:0008006" key="3">
    <source>
        <dbReference type="Google" id="ProtNLM"/>
    </source>
</evidence>
<dbReference type="Proteomes" id="UP001499843">
    <property type="component" value="Unassembled WGS sequence"/>
</dbReference>